<gene>
    <name evidence="2" type="ORF">SEMRO_133_G063070.1</name>
</gene>
<dbReference type="Proteomes" id="UP001153069">
    <property type="component" value="Unassembled WGS sequence"/>
</dbReference>
<evidence type="ECO:0000313" key="3">
    <source>
        <dbReference type="Proteomes" id="UP001153069"/>
    </source>
</evidence>
<dbReference type="Gene3D" id="3.90.550.10">
    <property type="entry name" value="Spore Coat Polysaccharide Biosynthesis Protein SpsA, Chain A"/>
    <property type="match status" value="1"/>
</dbReference>
<accession>A0A9N8DFK2</accession>
<proteinExistence type="predicted"/>
<feature type="region of interest" description="Disordered" evidence="1">
    <location>
        <begin position="85"/>
        <end position="105"/>
    </location>
</feature>
<organism evidence="2 3">
    <name type="scientific">Seminavis robusta</name>
    <dbReference type="NCBI Taxonomy" id="568900"/>
    <lineage>
        <taxon>Eukaryota</taxon>
        <taxon>Sar</taxon>
        <taxon>Stramenopiles</taxon>
        <taxon>Ochrophyta</taxon>
        <taxon>Bacillariophyta</taxon>
        <taxon>Bacillariophyceae</taxon>
        <taxon>Bacillariophycidae</taxon>
        <taxon>Naviculales</taxon>
        <taxon>Naviculaceae</taxon>
        <taxon>Seminavis</taxon>
    </lineage>
</organism>
<dbReference type="EMBL" id="CAICTM010000132">
    <property type="protein sequence ID" value="CAB9502322.1"/>
    <property type="molecule type" value="Genomic_DNA"/>
</dbReference>
<keyword evidence="3" id="KW-1185">Reference proteome</keyword>
<evidence type="ECO:0000256" key="1">
    <source>
        <dbReference type="SAM" id="MobiDB-lite"/>
    </source>
</evidence>
<protein>
    <submittedName>
        <fullName evidence="2">Uncharacterized protein</fullName>
    </submittedName>
</protein>
<name>A0A9N8DFK2_9STRA</name>
<reference evidence="2" key="1">
    <citation type="submission" date="2020-06" db="EMBL/GenBank/DDBJ databases">
        <authorList>
            <consortium name="Plant Systems Biology data submission"/>
        </authorList>
    </citation>
    <scope>NUCLEOTIDE SEQUENCE</scope>
    <source>
        <strain evidence="2">D6</strain>
    </source>
</reference>
<evidence type="ECO:0000313" key="2">
    <source>
        <dbReference type="EMBL" id="CAB9502322.1"/>
    </source>
</evidence>
<dbReference type="AlphaFoldDB" id="A0A9N8DFK2"/>
<sequence>MVPFVTPPTRVLMQGGFWVVRPNRTIFNDIVDMILHHGDHFSLNCGWGPCDLGSARFYGGAGFQGIISYYYGYFYRLRNGSFKSKKRNKKSKNNDKSNTFMNIPPDPHPNLVELNRCLYNSMADRARKACATNTKDQMACNHCNDTDLKDLYGAHFTLCQKPWNCGPHHNEPLCYRFHHAWHVIRADFVQQQQGTNRTVVLDDPPPDPSINHKTKKKRRNRWAQHIVQKFPSQCQSLGPEGYVPMGLL</sequence>
<comment type="caution">
    <text evidence="2">The sequence shown here is derived from an EMBL/GenBank/DDBJ whole genome shotgun (WGS) entry which is preliminary data.</text>
</comment>
<dbReference type="InterPro" id="IPR029044">
    <property type="entry name" value="Nucleotide-diphossugar_trans"/>
</dbReference>
<dbReference type="OrthoDB" id="41372at2759"/>